<dbReference type="Proteomes" id="UP000190857">
    <property type="component" value="Unassembled WGS sequence"/>
</dbReference>
<sequence length="370" mass="42463">MTDEVAGVLDRQPTLQAITWLLSLRRFEQLDLNPPYQRKSVWTRGEKQRFLDTIFRNYPSPAIFLHKSLDDEGNPTYHVVDGKQRLSTILDFADNKLRLAKDFGDSRLEGANWSTLADFPAARKTFWNYQLTVEFIDDVHEPLVREIFSRLNQNARKLERQELRHARFDGWLIDFVESQAALSIWKDLRVVTAARSKRMADIQILLEFAQSILLGSPVGFDQDELDALCAAYDDVETAEDFDAEEFVAKFDRAARTLSRLNEPSGMISALAGSRNNLYSLWTYLALNPVDDPEFGVLSRKINFFFAEVERLKQAEKEDPQRERGQDNRHIRTYVLNSAGAATEEPQRIERHSAISAYLQESEIDNAGVLA</sequence>
<name>A0A1T5JF37_9MICO</name>
<feature type="domain" description="GmrSD restriction endonucleases N-terminal" evidence="1">
    <location>
        <begin position="31"/>
        <end position="168"/>
    </location>
</feature>
<dbReference type="InterPro" id="IPR004919">
    <property type="entry name" value="GmrSD_N"/>
</dbReference>
<evidence type="ECO:0000313" key="2">
    <source>
        <dbReference type="EMBL" id="SKC49768.1"/>
    </source>
</evidence>
<dbReference type="EMBL" id="FUZP01000001">
    <property type="protein sequence ID" value="SKC49768.1"/>
    <property type="molecule type" value="Genomic_DNA"/>
</dbReference>
<accession>A0A1T5JF37</accession>
<dbReference type="STRING" id="123320.SAMN06309945_1466"/>
<reference evidence="2 3" key="1">
    <citation type="submission" date="2017-02" db="EMBL/GenBank/DDBJ databases">
        <authorList>
            <person name="Peterson S.W."/>
        </authorList>
    </citation>
    <scope>NUCLEOTIDE SEQUENCE [LARGE SCALE GENOMIC DNA]</scope>
    <source>
        <strain evidence="2 3">VKM Ac-2059</strain>
    </source>
</reference>
<dbReference type="AlphaFoldDB" id="A0A1T5JF37"/>
<evidence type="ECO:0000259" key="1">
    <source>
        <dbReference type="Pfam" id="PF03235"/>
    </source>
</evidence>
<protein>
    <recommendedName>
        <fullName evidence="1">GmrSD restriction endonucleases N-terminal domain-containing protein</fullName>
    </recommendedName>
</protein>
<evidence type="ECO:0000313" key="3">
    <source>
        <dbReference type="Proteomes" id="UP000190857"/>
    </source>
</evidence>
<proteinExistence type="predicted"/>
<dbReference type="Pfam" id="PF03235">
    <property type="entry name" value="GmrSD_N"/>
    <property type="match status" value="1"/>
</dbReference>
<dbReference type="PANTHER" id="PTHR39639">
    <property type="entry name" value="CHROMOSOME 16, WHOLE GENOME SHOTGUN SEQUENCE"/>
    <property type="match status" value="1"/>
</dbReference>
<dbReference type="PANTHER" id="PTHR39639:SF1">
    <property type="entry name" value="DUF262 DOMAIN-CONTAINING PROTEIN"/>
    <property type="match status" value="1"/>
</dbReference>
<gene>
    <name evidence="2" type="ORF">SAMN06309945_1466</name>
</gene>
<dbReference type="OrthoDB" id="9787127at2"/>
<organism evidence="2 3">
    <name type="scientific">Okibacterium fritillariae</name>
    <dbReference type="NCBI Taxonomy" id="123320"/>
    <lineage>
        <taxon>Bacteria</taxon>
        <taxon>Bacillati</taxon>
        <taxon>Actinomycetota</taxon>
        <taxon>Actinomycetes</taxon>
        <taxon>Micrococcales</taxon>
        <taxon>Microbacteriaceae</taxon>
        <taxon>Okibacterium</taxon>
    </lineage>
</organism>
<keyword evidence="3" id="KW-1185">Reference proteome</keyword>
<dbReference type="RefSeq" id="WP_079727492.1">
    <property type="nucleotide sequence ID" value="NZ_FUZP01000001.1"/>
</dbReference>